<dbReference type="EMBL" id="JADFTS010000007">
    <property type="protein sequence ID" value="KAF9599509.1"/>
    <property type="molecule type" value="Genomic_DNA"/>
</dbReference>
<evidence type="ECO:0000313" key="2">
    <source>
        <dbReference type="Proteomes" id="UP000631114"/>
    </source>
</evidence>
<keyword evidence="2" id="KW-1185">Reference proteome</keyword>
<dbReference type="AlphaFoldDB" id="A0A835HJJ5"/>
<dbReference type="PANTHER" id="PTHR36396">
    <property type="entry name" value="MALTASE-GLUCOAMYLASE, INTESTINAL PROTEIN"/>
    <property type="match status" value="1"/>
</dbReference>
<dbReference type="OrthoDB" id="1923014at2759"/>
<comment type="caution">
    <text evidence="1">The sequence shown here is derived from an EMBL/GenBank/DDBJ whole genome shotgun (WGS) entry which is preliminary data.</text>
</comment>
<gene>
    <name evidence="1" type="ORF">IFM89_038729</name>
</gene>
<protein>
    <submittedName>
        <fullName evidence="1">Uncharacterized protein</fullName>
    </submittedName>
</protein>
<reference evidence="1 2" key="1">
    <citation type="submission" date="2020-10" db="EMBL/GenBank/DDBJ databases">
        <title>The Coptis chinensis genome and diversification of protoberbering-type alkaloids.</title>
        <authorList>
            <person name="Wang B."/>
            <person name="Shu S."/>
            <person name="Song C."/>
            <person name="Liu Y."/>
        </authorList>
    </citation>
    <scope>NUCLEOTIDE SEQUENCE [LARGE SCALE GENOMIC DNA]</scope>
    <source>
        <strain evidence="1">HL-2020</strain>
        <tissue evidence="1">Leaf</tissue>
    </source>
</reference>
<proteinExistence type="predicted"/>
<dbReference type="PANTHER" id="PTHR36396:SF1">
    <property type="entry name" value="MALTASE-GLUCOAMYLASE, INTESTINAL PROTEIN"/>
    <property type="match status" value="1"/>
</dbReference>
<sequence>MSDFLEITCKSSGKVRRFSVGTEASFALQLINQKLDSVDPSALYIEAIKQGEEPISFGPNSVLIDYGDGWKLQTVTRQGSHRQKAMEEFPTAIKPASGDVHSATDVHLDLLEPPLQDESRPITSEPVSDVESQSLEKLDFTDTFKTDVTRKQVFNSRDELIRWARDLGKSIGMVREQVANNESPPQQQQTILQLPHQFLEIYCKCSGKVRRFSVGTEASFALQLINKKLGHGVPSALYIEAIKEGEEPITFGPNSVLIDYGDGWKLETVTNEGSEIQNEYDYKELPDIIEPARDDVQSATDLEFHLTDLPLQDENMPVTSEPISDIESQSLRKLDFTDAFTTDVVFNCRDELVTWARDVGRSVGMVVIIKKSEFGASGRSSRIFLACERFGKRREYKVPFKKKTSATRRRVSKRCDCPFLLRGIKMPKDDQWRVKVECGYHNHPLERHLQGSSVAGKLTPEEKDIVIQLLRQGVKAKEILKVLKERDERNESTVRTIYNAQAKLRHEEMSATSQMGYEEMATTSQLGYEEMDAVSHLRHEEMSAVSQCNSS</sequence>
<organism evidence="1 2">
    <name type="scientific">Coptis chinensis</name>
    <dbReference type="NCBI Taxonomy" id="261450"/>
    <lineage>
        <taxon>Eukaryota</taxon>
        <taxon>Viridiplantae</taxon>
        <taxon>Streptophyta</taxon>
        <taxon>Embryophyta</taxon>
        <taxon>Tracheophyta</taxon>
        <taxon>Spermatophyta</taxon>
        <taxon>Magnoliopsida</taxon>
        <taxon>Ranunculales</taxon>
        <taxon>Ranunculaceae</taxon>
        <taxon>Coptidoideae</taxon>
        <taxon>Coptis</taxon>
    </lineage>
</organism>
<name>A0A835HJJ5_9MAGN</name>
<accession>A0A835HJJ5</accession>
<dbReference type="Proteomes" id="UP000631114">
    <property type="component" value="Unassembled WGS sequence"/>
</dbReference>
<evidence type="ECO:0000313" key="1">
    <source>
        <dbReference type="EMBL" id="KAF9599509.1"/>
    </source>
</evidence>